<evidence type="ECO:0000256" key="4">
    <source>
        <dbReference type="ARBA" id="ARBA00022691"/>
    </source>
</evidence>
<dbReference type="InterPro" id="IPR049560">
    <property type="entry name" value="MeTrfase_RsmB-F_NOP2_cat"/>
</dbReference>
<keyword evidence="9" id="KW-1185">Reference proteome</keyword>
<protein>
    <submittedName>
        <fullName evidence="8">rRNA cytosine-C5-methyltransferase</fullName>
    </submittedName>
</protein>
<dbReference type="Pfam" id="PF01189">
    <property type="entry name" value="Methyltr_RsmB-F"/>
    <property type="match status" value="1"/>
</dbReference>
<reference evidence="9" key="1">
    <citation type="journal article" date="2019" name="Int. J. Syst. Evol. Microbiol.">
        <title>The Global Catalogue of Microorganisms (GCM) 10K type strain sequencing project: providing services to taxonomists for standard genome sequencing and annotation.</title>
        <authorList>
            <consortium name="The Broad Institute Genomics Platform"/>
            <consortium name="The Broad Institute Genome Sequencing Center for Infectious Disease"/>
            <person name="Wu L."/>
            <person name="Ma J."/>
        </authorList>
    </citation>
    <scope>NUCLEOTIDE SEQUENCE [LARGE SCALE GENOMIC DNA]</scope>
    <source>
        <strain evidence="9">JCM 31920</strain>
    </source>
</reference>
<dbReference type="PRINTS" id="PR02008">
    <property type="entry name" value="RCMTFAMILY"/>
</dbReference>
<comment type="caution">
    <text evidence="8">The sequence shown here is derived from an EMBL/GenBank/DDBJ whole genome shotgun (WGS) entry which is preliminary data.</text>
</comment>
<dbReference type="Gene3D" id="3.30.70.1170">
    <property type="entry name" value="Sun protein, domain 3"/>
    <property type="match status" value="1"/>
</dbReference>
<dbReference type="Gene3D" id="2.30.130.60">
    <property type="match status" value="1"/>
</dbReference>
<evidence type="ECO:0000313" key="8">
    <source>
        <dbReference type="EMBL" id="GAA4438898.1"/>
    </source>
</evidence>
<comment type="similarity">
    <text evidence="6">Belongs to the class I-like SAM-binding methyltransferase superfamily. RsmB/NOP family.</text>
</comment>
<evidence type="ECO:0000256" key="5">
    <source>
        <dbReference type="ARBA" id="ARBA00022884"/>
    </source>
</evidence>
<evidence type="ECO:0000256" key="6">
    <source>
        <dbReference type="PROSITE-ProRule" id="PRU01023"/>
    </source>
</evidence>
<dbReference type="InterPro" id="IPR001678">
    <property type="entry name" value="MeTrfase_RsmB-F_NOP2_dom"/>
</dbReference>
<keyword evidence="3 6" id="KW-0808">Transferase</keyword>
<feature type="binding site" evidence="6">
    <location>
        <position position="136"/>
    </location>
    <ligand>
        <name>S-adenosyl-L-methionine</name>
        <dbReference type="ChEBI" id="CHEBI:59789"/>
    </ligand>
</feature>
<keyword evidence="4 6" id="KW-0949">S-adenosyl-L-methionine</keyword>
<name>A0ABP8LWM8_9BACT</name>
<feature type="binding site" evidence="6">
    <location>
        <position position="163"/>
    </location>
    <ligand>
        <name>S-adenosyl-L-methionine</name>
        <dbReference type="ChEBI" id="CHEBI:59789"/>
    </ligand>
</feature>
<evidence type="ECO:0000256" key="2">
    <source>
        <dbReference type="ARBA" id="ARBA00022603"/>
    </source>
</evidence>
<dbReference type="EMBL" id="BAABEY010000020">
    <property type="protein sequence ID" value="GAA4438898.1"/>
    <property type="molecule type" value="Genomic_DNA"/>
</dbReference>
<dbReference type="CDD" id="cd02440">
    <property type="entry name" value="AdoMet_MTases"/>
    <property type="match status" value="1"/>
</dbReference>
<evidence type="ECO:0000256" key="3">
    <source>
        <dbReference type="ARBA" id="ARBA00022679"/>
    </source>
</evidence>
<dbReference type="InterPro" id="IPR031341">
    <property type="entry name" value="Methyltr_RsmF_N"/>
</dbReference>
<evidence type="ECO:0000256" key="1">
    <source>
        <dbReference type="ARBA" id="ARBA00022490"/>
    </source>
</evidence>
<keyword evidence="5 6" id="KW-0694">RNA-binding</keyword>
<dbReference type="PROSITE" id="PS51686">
    <property type="entry name" value="SAM_MT_RSMB_NOP"/>
    <property type="match status" value="1"/>
</dbReference>
<feature type="domain" description="SAM-dependent MTase RsmB/NOP-type" evidence="7">
    <location>
        <begin position="8"/>
        <end position="293"/>
    </location>
</feature>
<feature type="binding site" evidence="6">
    <location>
        <position position="180"/>
    </location>
    <ligand>
        <name>S-adenosyl-L-methionine</name>
        <dbReference type="ChEBI" id="CHEBI:59789"/>
    </ligand>
</feature>
<dbReference type="Proteomes" id="UP001501508">
    <property type="component" value="Unassembled WGS sequence"/>
</dbReference>
<evidence type="ECO:0000313" key="9">
    <source>
        <dbReference type="Proteomes" id="UP001501508"/>
    </source>
</evidence>
<keyword evidence="1" id="KW-0963">Cytoplasm</keyword>
<organism evidence="8 9">
    <name type="scientific">Ravibacter arvi</name>
    <dbReference type="NCBI Taxonomy" id="2051041"/>
    <lineage>
        <taxon>Bacteria</taxon>
        <taxon>Pseudomonadati</taxon>
        <taxon>Bacteroidota</taxon>
        <taxon>Cytophagia</taxon>
        <taxon>Cytophagales</taxon>
        <taxon>Spirosomataceae</taxon>
        <taxon>Ravibacter</taxon>
    </lineage>
</organism>
<dbReference type="RefSeq" id="WP_345028511.1">
    <property type="nucleotide sequence ID" value="NZ_BAABEY010000020.1"/>
</dbReference>
<gene>
    <name evidence="8" type="ORF">GCM10023091_20220</name>
</gene>
<proteinExistence type="inferred from homology"/>
<dbReference type="PANTHER" id="PTHR22807">
    <property type="entry name" value="NOP2 YEAST -RELATED NOL1/NOP2/FMU SUN DOMAIN-CONTAINING"/>
    <property type="match status" value="1"/>
</dbReference>
<accession>A0ABP8LWM8</accession>
<feature type="active site" description="Nucleophile" evidence="6">
    <location>
        <position position="233"/>
    </location>
</feature>
<evidence type="ECO:0000259" key="7">
    <source>
        <dbReference type="PROSITE" id="PS51686"/>
    </source>
</evidence>
<sequence length="459" mass="51099">MPAAGFPPAFTKQMAALLSTELDNFEASLATAPPVSIRVNPGKSAGLNHLPMDGPVPWHPDGRYLAERPSFTLDPLFHAGAYYVQEASSMFLYQALEQTTGPKRPLRILDLCAAPGGKTTLIASWMPAGSILVANEVIRSRVPVLKQNLGRWGHPAVFTCNYDPEAFLPLAGWFDVVVVDAPCSGEGLFRKNESASQEWSPENVLLCAARQKRILQVAQKLVGPGGALIYSTCTYNSSENDQNADWLVREKGMYANVLDIPAAWQIGERQPGYQFYPHKVKGEGFYLAPLRQLEPIRSDLKARREFRKMSAIHKKEVSLLKDWIEAPDQYFFLKTKSGEVCHAPAELEPALRLLDHALPAGVWLHETGQIKGSDFVPAHELALEQEILRKEFPAVALDEQQALQYLKKELLSLPVAGRGWQKVTYGGLALGWIRNLGNRFNNYFPTEQRIRMGLQVNDV</sequence>
<dbReference type="PANTHER" id="PTHR22807:SF30">
    <property type="entry name" value="28S RRNA (CYTOSINE(4447)-C(5))-METHYLTRANSFERASE-RELATED"/>
    <property type="match status" value="1"/>
</dbReference>
<dbReference type="Pfam" id="PF13636">
    <property type="entry name" value="Methyltranf_PUA"/>
    <property type="match status" value="1"/>
</dbReference>
<dbReference type="InterPro" id="IPR023267">
    <property type="entry name" value="RCMT"/>
</dbReference>
<dbReference type="Gene3D" id="3.40.50.150">
    <property type="entry name" value="Vaccinia Virus protein VP39"/>
    <property type="match status" value="1"/>
</dbReference>
<dbReference type="InterPro" id="IPR027391">
    <property type="entry name" value="Nol1_Nop2_Fmu_2"/>
</dbReference>
<feature type="binding site" evidence="6">
    <location>
        <begin position="112"/>
        <end position="118"/>
    </location>
    <ligand>
        <name>S-adenosyl-L-methionine</name>
        <dbReference type="ChEBI" id="CHEBI:59789"/>
    </ligand>
</feature>
<dbReference type="SUPFAM" id="SSF53335">
    <property type="entry name" value="S-adenosyl-L-methionine-dependent methyltransferases"/>
    <property type="match status" value="1"/>
</dbReference>
<dbReference type="InterPro" id="IPR029063">
    <property type="entry name" value="SAM-dependent_MTases_sf"/>
</dbReference>
<dbReference type="Pfam" id="PF17125">
    <property type="entry name" value="Methyltr_RsmF_N"/>
    <property type="match status" value="1"/>
</dbReference>
<keyword evidence="2 6" id="KW-0489">Methyltransferase</keyword>